<sequence length="441" mass="47486">MGILLKGGIIYTGEPVSDGTQMDILIEDGMIKDQQRNINPEELGKSESEQLEIIDVSGLTIVPGLVDMHVHLREPGFEYKETIATGTKSAARGGFTSIACMPNTKPTADNSGTIEFIKQRAKEQGLVHTYPIAALTVDRVGKEIVEMDDLYSAGAVAFSDDGSWVHDSGVMRTALEYSQLFNVPVISHCEDEGLSDSGQVNEGYLASVMGLSGIPNESESIAVARDVMLSELTGAHLHIAHISTAQSVDIIRKAKDRGVPVTAEVTPHHLILTDSTIQNYNTMAKVNPPLRTEEDVKALRQGIKEGVIDCIATDHAPHSTDEKNVEFDNAPFGLVGLETAFSVSKKALVDSGVLSLSELIEKMSTNPAKLLKLPSGKLVHEAPADLTILSLDEKYTVNPGDFASLGKNSPFAGWELEGKIVATMVSGEFSYRQFGSDDHVV</sequence>
<keyword evidence="9" id="KW-1185">Reference proteome</keyword>
<dbReference type="OrthoDB" id="9765462at2"/>
<dbReference type="GO" id="GO:0005737">
    <property type="term" value="C:cytoplasm"/>
    <property type="evidence" value="ECO:0007669"/>
    <property type="project" value="TreeGrafter"/>
</dbReference>
<dbReference type="PROSITE" id="PS00482">
    <property type="entry name" value="DIHYDROOROTASE_1"/>
    <property type="match status" value="1"/>
</dbReference>
<evidence type="ECO:0000256" key="1">
    <source>
        <dbReference type="ARBA" id="ARBA00002368"/>
    </source>
</evidence>
<dbReference type="InterPro" id="IPR050138">
    <property type="entry name" value="DHOase/Allantoinase_Hydrolase"/>
</dbReference>
<feature type="binding site" evidence="6">
    <location>
        <position position="314"/>
    </location>
    <ligand>
        <name>Zn(2+)</name>
        <dbReference type="ChEBI" id="CHEBI:29105"/>
        <label>1</label>
    </ligand>
</feature>
<dbReference type="InterPro" id="IPR002195">
    <property type="entry name" value="Dihydroorotase_CS"/>
</dbReference>
<dbReference type="STRING" id="457570.Nther_2764"/>
<dbReference type="InParanoid" id="B2A2U6"/>
<comment type="pathway">
    <text evidence="6">Pyrimidine metabolism; UMP biosynthesis via de novo pathway; (S)-dihydroorotate from bicarbonate: step 3/3.</text>
</comment>
<comment type="function">
    <text evidence="1 6">Catalyzes the reversible cyclization of carbamoyl aspartate to dihydroorotate.</text>
</comment>
<feature type="binding site" evidence="6">
    <location>
        <position position="161"/>
    </location>
    <ligand>
        <name>Zn(2+)</name>
        <dbReference type="ChEBI" id="CHEBI:29105"/>
        <label>1</label>
    </ligand>
</feature>
<dbReference type="eggNOG" id="COG0044">
    <property type="taxonomic scope" value="Bacteria"/>
</dbReference>
<reference evidence="8 9" key="2">
    <citation type="journal article" date="2011" name="J. Bacteriol.">
        <title>Complete genome sequence of the anaerobic, halophilic alkalithermophile Natranaerobius thermophilus JW/NM-WN-LF.</title>
        <authorList>
            <person name="Zhao B."/>
            <person name="Mesbah N.M."/>
            <person name="Dalin E."/>
            <person name="Goodwin L."/>
            <person name="Nolan M."/>
            <person name="Pitluck S."/>
            <person name="Chertkov O."/>
            <person name="Brettin T.S."/>
            <person name="Han J."/>
            <person name="Larimer F.W."/>
            <person name="Land M.L."/>
            <person name="Hauser L."/>
            <person name="Kyrpides N."/>
            <person name="Wiegel J."/>
        </authorList>
    </citation>
    <scope>NUCLEOTIDE SEQUENCE [LARGE SCALE GENOMIC DNA]</scope>
    <source>
        <strain evidence="9">ATCC BAA-1301 / DSM 18059 / JW/NM-WN-LF</strain>
    </source>
</reference>
<dbReference type="UniPathway" id="UPA00070">
    <property type="reaction ID" value="UER00117"/>
</dbReference>
<feature type="binding site" evidence="6">
    <location>
        <position position="287"/>
    </location>
    <ligand>
        <name>substrate</name>
    </ligand>
</feature>
<accession>B2A2U6</accession>
<feature type="binding site" evidence="6">
    <location>
        <position position="241"/>
    </location>
    <ligand>
        <name>Zn(2+)</name>
        <dbReference type="ChEBI" id="CHEBI:29105"/>
        <label>2</label>
    </ligand>
</feature>
<dbReference type="GO" id="GO:0006145">
    <property type="term" value="P:purine nucleobase catabolic process"/>
    <property type="evidence" value="ECO:0007669"/>
    <property type="project" value="TreeGrafter"/>
</dbReference>
<name>B2A2U6_NATTJ</name>
<evidence type="ECO:0000256" key="4">
    <source>
        <dbReference type="ARBA" id="ARBA00022801"/>
    </source>
</evidence>
<feature type="binding site" evidence="6">
    <location>
        <begin position="332"/>
        <end position="333"/>
    </location>
    <ligand>
        <name>substrate</name>
    </ligand>
</feature>
<proteinExistence type="inferred from homology"/>
<dbReference type="PANTHER" id="PTHR43668:SF2">
    <property type="entry name" value="ALLANTOINASE"/>
    <property type="match status" value="1"/>
</dbReference>
<dbReference type="InterPro" id="IPR024403">
    <property type="entry name" value="DHOase_cat"/>
</dbReference>
<keyword evidence="5 6" id="KW-0665">Pyrimidine biosynthesis</keyword>
<organism evidence="8 9">
    <name type="scientific">Natranaerobius thermophilus (strain ATCC BAA-1301 / DSM 18059 / JW/NM-WN-LF)</name>
    <dbReference type="NCBI Taxonomy" id="457570"/>
    <lineage>
        <taxon>Bacteria</taxon>
        <taxon>Bacillati</taxon>
        <taxon>Bacillota</taxon>
        <taxon>Clostridia</taxon>
        <taxon>Natranaerobiales</taxon>
        <taxon>Natranaerobiaceae</taxon>
        <taxon>Natranaerobius</taxon>
    </lineage>
</organism>
<feature type="binding site" evidence="6">
    <location>
        <position position="161"/>
    </location>
    <ligand>
        <name>Zn(2+)</name>
        <dbReference type="ChEBI" id="CHEBI:29105"/>
        <label>2</label>
    </ligand>
</feature>
<dbReference type="HAMAP" id="MF_00220_B">
    <property type="entry name" value="PyrC_classI_B"/>
    <property type="match status" value="1"/>
</dbReference>
<feature type="binding site" evidence="6">
    <location>
        <position position="318"/>
    </location>
    <ligand>
        <name>substrate</name>
    </ligand>
</feature>
<dbReference type="PANTHER" id="PTHR43668">
    <property type="entry name" value="ALLANTOINASE"/>
    <property type="match status" value="1"/>
</dbReference>
<dbReference type="PROSITE" id="PS00483">
    <property type="entry name" value="DIHYDROOROTASE_2"/>
    <property type="match status" value="1"/>
</dbReference>
<dbReference type="InterPro" id="IPR011059">
    <property type="entry name" value="Metal-dep_hydrolase_composite"/>
</dbReference>
<dbReference type="RefSeq" id="WP_012449148.1">
    <property type="nucleotide sequence ID" value="NC_010718.1"/>
</dbReference>
<dbReference type="NCBIfam" id="TIGR00857">
    <property type="entry name" value="pyrC_multi"/>
    <property type="match status" value="1"/>
</dbReference>
<dbReference type="Proteomes" id="UP000001683">
    <property type="component" value="Chromosome"/>
</dbReference>
<feature type="binding site" evidence="6">
    <location>
        <position position="188"/>
    </location>
    <ligand>
        <name>Zn(2+)</name>
        <dbReference type="ChEBI" id="CHEBI:29105"/>
        <label>2</label>
    </ligand>
</feature>
<feature type="binding site" evidence="6">
    <location>
        <position position="71"/>
    </location>
    <ligand>
        <name>Zn(2+)</name>
        <dbReference type="ChEBI" id="CHEBI:29105"/>
        <label>1</label>
    </ligand>
</feature>
<evidence type="ECO:0000256" key="6">
    <source>
        <dbReference type="HAMAP-Rule" id="MF_00220"/>
    </source>
</evidence>
<dbReference type="GO" id="GO:0044205">
    <property type="term" value="P:'de novo' UMP biosynthetic process"/>
    <property type="evidence" value="ECO:0007669"/>
    <property type="project" value="UniProtKB-UniRule"/>
</dbReference>
<evidence type="ECO:0000256" key="3">
    <source>
        <dbReference type="ARBA" id="ARBA00022723"/>
    </source>
</evidence>
<dbReference type="InterPro" id="IPR032466">
    <property type="entry name" value="Metal_Hydrolase"/>
</dbReference>
<dbReference type="SUPFAM" id="SSF51338">
    <property type="entry name" value="Composite domain of metallo-dependent hydrolases"/>
    <property type="match status" value="1"/>
</dbReference>
<evidence type="ECO:0000313" key="8">
    <source>
        <dbReference type="EMBL" id="ACB86314.1"/>
    </source>
</evidence>
<keyword evidence="4 6" id="KW-0378">Hydrolase</keyword>
<dbReference type="InterPro" id="IPR004722">
    <property type="entry name" value="DHOase"/>
</dbReference>
<dbReference type="EC" id="3.5.2.3" evidence="6"/>
<feature type="binding site" evidence="6">
    <location>
        <position position="103"/>
    </location>
    <ligand>
        <name>substrate</name>
    </ligand>
</feature>
<feature type="domain" description="Dihydroorotase catalytic" evidence="7">
    <location>
        <begin position="60"/>
        <end position="246"/>
    </location>
</feature>
<dbReference type="SUPFAM" id="SSF51556">
    <property type="entry name" value="Metallo-dependent hydrolases"/>
    <property type="match status" value="1"/>
</dbReference>
<evidence type="ECO:0000313" key="9">
    <source>
        <dbReference type="Proteomes" id="UP000001683"/>
    </source>
</evidence>
<dbReference type="KEGG" id="nth:Nther_2764"/>
<dbReference type="Pfam" id="PF12890">
    <property type="entry name" value="DHOase"/>
    <property type="match status" value="1"/>
</dbReference>
<dbReference type="HOGENOM" id="CLU_015572_1_0_9"/>
<keyword evidence="3 6" id="KW-0479">Metal-binding</keyword>
<feature type="active site" evidence="6">
    <location>
        <position position="314"/>
    </location>
</feature>
<protein>
    <recommendedName>
        <fullName evidence="6">Dihydroorotase</fullName>
        <shortName evidence="6">DHOase</shortName>
        <ecNumber evidence="6">3.5.2.3</ecNumber>
    </recommendedName>
</protein>
<comment type="similarity">
    <text evidence="2 6">Belongs to the metallo-dependent hydrolases superfamily. DHOase family. Class I DHOase subfamily.</text>
</comment>
<dbReference type="Gene3D" id="3.20.20.140">
    <property type="entry name" value="Metal-dependent hydrolases"/>
    <property type="match status" value="1"/>
</dbReference>
<dbReference type="FunCoup" id="B2A2U6">
    <property type="interactions" value="260"/>
</dbReference>
<evidence type="ECO:0000256" key="2">
    <source>
        <dbReference type="ARBA" id="ARBA00010286"/>
    </source>
</evidence>
<dbReference type="Gene3D" id="2.30.40.10">
    <property type="entry name" value="Urease, subunit C, domain 1"/>
    <property type="match status" value="1"/>
</dbReference>
<feature type="binding site" evidence="6">
    <location>
        <begin position="71"/>
        <end position="73"/>
    </location>
    <ligand>
        <name>substrate</name>
    </ligand>
</feature>
<comment type="catalytic activity">
    <reaction evidence="6">
        <text>(S)-dihydroorotate + H2O = N-carbamoyl-L-aspartate + H(+)</text>
        <dbReference type="Rhea" id="RHEA:24296"/>
        <dbReference type="ChEBI" id="CHEBI:15377"/>
        <dbReference type="ChEBI" id="CHEBI:15378"/>
        <dbReference type="ChEBI" id="CHEBI:30864"/>
        <dbReference type="ChEBI" id="CHEBI:32814"/>
        <dbReference type="EC" id="3.5.2.3"/>
    </reaction>
</comment>
<dbReference type="EMBL" id="CP001034">
    <property type="protein sequence ID" value="ACB86314.1"/>
    <property type="molecule type" value="Genomic_DNA"/>
</dbReference>
<evidence type="ECO:0000259" key="7">
    <source>
        <dbReference type="Pfam" id="PF12890"/>
    </source>
</evidence>
<dbReference type="CDD" id="cd01317">
    <property type="entry name" value="DHOase_IIa"/>
    <property type="match status" value="1"/>
</dbReference>
<dbReference type="GO" id="GO:0008270">
    <property type="term" value="F:zinc ion binding"/>
    <property type="evidence" value="ECO:0007669"/>
    <property type="project" value="UniProtKB-UniRule"/>
</dbReference>
<dbReference type="AlphaFoldDB" id="B2A2U6"/>
<evidence type="ECO:0000256" key="5">
    <source>
        <dbReference type="ARBA" id="ARBA00022975"/>
    </source>
</evidence>
<comment type="cofactor">
    <cofactor evidence="6">
        <name>Zn(2+)</name>
        <dbReference type="ChEBI" id="CHEBI:29105"/>
    </cofactor>
    <text evidence="6">Binds 2 Zn(2+) ions per subunit.</text>
</comment>
<keyword evidence="6" id="KW-0862">Zinc</keyword>
<feature type="binding site" evidence="6">
    <location>
        <position position="69"/>
    </location>
    <ligand>
        <name>Zn(2+)</name>
        <dbReference type="ChEBI" id="CHEBI:29105"/>
        <label>1</label>
    </ligand>
</feature>
<dbReference type="GO" id="GO:0004151">
    <property type="term" value="F:dihydroorotase activity"/>
    <property type="evidence" value="ECO:0007669"/>
    <property type="project" value="UniProtKB-UniRule"/>
</dbReference>
<gene>
    <name evidence="6" type="primary">pyrC</name>
    <name evidence="8" type="ordered locus">Nther_2764</name>
</gene>
<reference evidence="8 9" key="1">
    <citation type="submission" date="2008-04" db="EMBL/GenBank/DDBJ databases">
        <title>Complete sequence of chromosome of Natranaerobius thermophilus JW/NM-WN-LF.</title>
        <authorList>
            <consortium name="US DOE Joint Genome Institute"/>
            <person name="Copeland A."/>
            <person name="Lucas S."/>
            <person name="Lapidus A."/>
            <person name="Glavina del Rio T."/>
            <person name="Dalin E."/>
            <person name="Tice H."/>
            <person name="Bruce D."/>
            <person name="Goodwin L."/>
            <person name="Pitluck S."/>
            <person name="Chertkov O."/>
            <person name="Brettin T."/>
            <person name="Detter J.C."/>
            <person name="Han C."/>
            <person name="Kuske C.R."/>
            <person name="Schmutz J."/>
            <person name="Larimer F."/>
            <person name="Land M."/>
            <person name="Hauser L."/>
            <person name="Kyrpides N."/>
            <person name="Lykidis A."/>
            <person name="Mesbah N.M."/>
            <person name="Wiegel J."/>
        </authorList>
    </citation>
    <scope>NUCLEOTIDE SEQUENCE [LARGE SCALE GENOMIC DNA]</scope>
    <source>
        <strain evidence="9">ATCC BAA-1301 / DSM 18059 / JW/NM-WN-LF</strain>
    </source>
</reference>
<dbReference type="GO" id="GO:0004038">
    <property type="term" value="F:allantoinase activity"/>
    <property type="evidence" value="ECO:0007669"/>
    <property type="project" value="TreeGrafter"/>
</dbReference>